<dbReference type="Proteomes" id="UP001268164">
    <property type="component" value="Segment"/>
</dbReference>
<keyword evidence="2 3" id="KW-0812">Transmembrane</keyword>
<feature type="compositionally biased region" description="Polar residues" evidence="1">
    <location>
        <begin position="299"/>
        <end position="312"/>
    </location>
</feature>
<accession>A0AAE9KYK5</accession>
<keyword evidence="2" id="KW-1133">Transmembrane helix</keyword>
<protein>
    <submittedName>
        <fullName evidence="3">Transmembrane protein</fullName>
    </submittedName>
</protein>
<name>A0AAE9KYK5_9MONO</name>
<reference evidence="3" key="1">
    <citation type="journal article" date="2022" name="bioRxiv">
        <title>The characterization of multiple novel paramyxovirus species highlights the diverse nature of the subfamily Orthoparamyxovirinae.</title>
        <authorList>
            <person name="Vanmechelen B."/>
            <person name="Meurs S."/>
            <person name="Horemans M."/>
            <person name="Loosen A."/>
            <person name="Maes T.J."/>
            <person name="Laenen L."/>
            <person name="Vergote V."/>
            <person name="Koundouno F.R."/>
            <person name="Magassouba N."/>
            <person name="Konde M.K."/>
            <person name="Conde I.S."/>
            <person name="Carroll M.W."/>
            <person name="Maes P."/>
        </authorList>
    </citation>
    <scope>NUCLEOTIDE SEQUENCE</scope>
    <source>
        <strain evidence="3">GN/Meliandou/Mn/1/2018</strain>
    </source>
</reference>
<dbReference type="EMBL" id="OK623363">
    <property type="protein sequence ID" value="UQM99609.1"/>
    <property type="molecule type" value="Viral_cRNA"/>
</dbReference>
<organism evidence="3 4">
    <name type="scientific">memana virus</name>
    <dbReference type="NCBI Taxonomy" id="2940997"/>
    <lineage>
        <taxon>Viruses</taxon>
        <taxon>Riboviria</taxon>
        <taxon>Orthornavirae</taxon>
        <taxon>Negarnaviricota</taxon>
        <taxon>Haploviricotina</taxon>
        <taxon>Monjiviricetes</taxon>
        <taxon>Mononegavirales</taxon>
        <taxon>Paramyxoviridae</taxon>
        <taxon>Orthoparamyxovirinae</taxon>
        <taxon>Jeilongvirus</taxon>
        <taxon>Jeilongvirus gueckedouense</taxon>
    </lineage>
</organism>
<evidence type="ECO:0000313" key="4">
    <source>
        <dbReference type="Proteomes" id="UP001268164"/>
    </source>
</evidence>
<evidence type="ECO:0000313" key="3">
    <source>
        <dbReference type="EMBL" id="UQM99609.1"/>
    </source>
</evidence>
<evidence type="ECO:0000256" key="2">
    <source>
        <dbReference type="SAM" id="Phobius"/>
    </source>
</evidence>
<feature type="region of interest" description="Disordered" evidence="1">
    <location>
        <begin position="289"/>
        <end position="312"/>
    </location>
</feature>
<sequence>MPPPPLPKRDRAGFIDVPLNDMNNNRLPSDRSDDEWDESDDQSRRTVVNLPIRGKSSSRFALAQCASKDEVRPDGRSIGSRIVKDRVSSWVRSSVDRRLLKVVSPVYQNVSIRHFNEEQGRFEPEVTEIDEKDYVNTHPNEQVTITPDPFASIVNPLLVIPKRVKGVGVQTDNSGYYDKILSYVKSHRLLFGFCLVQVLITIGVIAFLGYLVYIRYIEHDIPTTVNEFKASKMIESDKEHIILPMDYYEKLLDYIHKLHGRKRQNKGCLDPPPTDGRVIPITYPDRRVNIGRGHPGQNLPITSKGRFTSSTQ</sequence>
<keyword evidence="2" id="KW-0472">Membrane</keyword>
<evidence type="ECO:0000256" key="1">
    <source>
        <dbReference type="SAM" id="MobiDB-lite"/>
    </source>
</evidence>
<gene>
    <name evidence="3" type="primary">TM</name>
</gene>
<proteinExistence type="predicted"/>
<feature type="region of interest" description="Disordered" evidence="1">
    <location>
        <begin position="1"/>
        <end position="43"/>
    </location>
</feature>
<feature type="transmembrane region" description="Helical" evidence="2">
    <location>
        <begin position="189"/>
        <end position="213"/>
    </location>
</feature>
<keyword evidence="4" id="KW-1185">Reference proteome</keyword>